<evidence type="ECO:0000256" key="11">
    <source>
        <dbReference type="HAMAP-Rule" id="MF_00230"/>
    </source>
</evidence>
<name>A0A6I6DCC9_9FIRM</name>
<evidence type="ECO:0000313" key="13">
    <source>
        <dbReference type="Proteomes" id="UP000426444"/>
    </source>
</evidence>
<comment type="similarity">
    <text evidence="3 11">Belongs to the CobT family.</text>
</comment>
<dbReference type="Gene3D" id="3.40.50.10210">
    <property type="match status" value="1"/>
</dbReference>
<evidence type="ECO:0000256" key="9">
    <source>
        <dbReference type="ARBA" id="ARBA00030686"/>
    </source>
</evidence>
<comment type="function">
    <text evidence="1 11">Catalyzes the synthesis of alpha-ribazole-5'-phosphate from nicotinate mononucleotide (NAMN) and 5,6-dimethylbenzimidazole (DMB).</text>
</comment>
<reference evidence="13" key="1">
    <citation type="journal article" date="2019" name="Microbiology">
        <title>Complete Genome Sequence of an Uncultured Bacterium of the Candidate Phylum Bipolaricaulota.</title>
        <authorList>
            <person name="Kadnikov V.V."/>
            <person name="Mardanov A.V."/>
            <person name="Beletsky A.V."/>
            <person name="Frank Y.A."/>
            <person name="Karnachuk O.V."/>
            <person name="Ravin N.V."/>
        </authorList>
    </citation>
    <scope>NUCLEOTIDE SEQUENCE [LARGE SCALE GENOMIC DNA]</scope>
</reference>
<evidence type="ECO:0000256" key="4">
    <source>
        <dbReference type="ARBA" id="ARBA00011991"/>
    </source>
</evidence>
<proteinExistence type="inferred from homology"/>
<dbReference type="UniPathway" id="UPA00061">
    <property type="reaction ID" value="UER00516"/>
</dbReference>
<keyword evidence="7 11" id="KW-0328">Glycosyltransferase</keyword>
<dbReference type="InterPro" id="IPR023195">
    <property type="entry name" value="Nict_dMeBzImd_PRibTrfase_N"/>
</dbReference>
<evidence type="ECO:0000256" key="2">
    <source>
        <dbReference type="ARBA" id="ARBA00005049"/>
    </source>
</evidence>
<evidence type="ECO:0000256" key="3">
    <source>
        <dbReference type="ARBA" id="ARBA00007110"/>
    </source>
</evidence>
<dbReference type="NCBIfam" id="NF000996">
    <property type="entry name" value="PRK00105.1"/>
    <property type="match status" value="1"/>
</dbReference>
<dbReference type="NCBIfam" id="TIGR03160">
    <property type="entry name" value="cobT_DBIPRT"/>
    <property type="match status" value="1"/>
</dbReference>
<keyword evidence="6 11" id="KW-0169">Cobalamin biosynthesis</keyword>
<evidence type="ECO:0000256" key="1">
    <source>
        <dbReference type="ARBA" id="ARBA00002197"/>
    </source>
</evidence>
<dbReference type="GO" id="GO:0008939">
    <property type="term" value="F:nicotinate-nucleotide-dimethylbenzimidazole phosphoribosyltransferase activity"/>
    <property type="evidence" value="ECO:0007669"/>
    <property type="project" value="UniProtKB-UniRule"/>
</dbReference>
<dbReference type="SUPFAM" id="SSF52733">
    <property type="entry name" value="Nicotinate mononucleotide:5,6-dimethylbenzimidazole phosphoribosyltransferase (CobT)"/>
    <property type="match status" value="1"/>
</dbReference>
<dbReference type="EC" id="2.4.2.21" evidence="4 11"/>
<dbReference type="Pfam" id="PF02277">
    <property type="entry name" value="DBI_PRT"/>
    <property type="match status" value="1"/>
</dbReference>
<dbReference type="Proteomes" id="UP000426444">
    <property type="component" value="Chromosome"/>
</dbReference>
<evidence type="ECO:0000256" key="5">
    <source>
        <dbReference type="ARBA" id="ARBA00015486"/>
    </source>
</evidence>
<dbReference type="InterPro" id="IPR017846">
    <property type="entry name" value="Nict_dMeBzImd_PRibTrfase_bact"/>
</dbReference>
<evidence type="ECO:0000256" key="8">
    <source>
        <dbReference type="ARBA" id="ARBA00022679"/>
    </source>
</evidence>
<evidence type="ECO:0000256" key="6">
    <source>
        <dbReference type="ARBA" id="ARBA00022573"/>
    </source>
</evidence>
<accession>A0A6I6DCC9</accession>
<dbReference type="RefSeq" id="WP_156204063.1">
    <property type="nucleotide sequence ID" value="NZ_CP046457.1"/>
</dbReference>
<evidence type="ECO:0000256" key="10">
    <source>
        <dbReference type="ARBA" id="ARBA00047340"/>
    </source>
</evidence>
<keyword evidence="13" id="KW-1185">Reference proteome</keyword>
<feature type="active site" description="Proton acceptor" evidence="11">
    <location>
        <position position="318"/>
    </location>
</feature>
<comment type="pathway">
    <text evidence="2 11">Nucleoside biosynthesis; alpha-ribazole biosynthesis; alpha-ribazole from 5,6-dimethylbenzimidazole: step 1/2.</text>
</comment>
<evidence type="ECO:0000313" key="12">
    <source>
        <dbReference type="EMBL" id="QGU00256.1"/>
    </source>
</evidence>
<dbReference type="GO" id="GO:0009236">
    <property type="term" value="P:cobalamin biosynthetic process"/>
    <property type="evidence" value="ECO:0007669"/>
    <property type="project" value="UniProtKB-UniRule"/>
</dbReference>
<dbReference type="HAMAP" id="MF_00230">
    <property type="entry name" value="CobT"/>
    <property type="match status" value="1"/>
</dbReference>
<comment type="catalytic activity">
    <reaction evidence="10 11">
        <text>5,6-dimethylbenzimidazole + nicotinate beta-D-ribonucleotide = alpha-ribazole 5'-phosphate + nicotinate + H(+)</text>
        <dbReference type="Rhea" id="RHEA:11196"/>
        <dbReference type="ChEBI" id="CHEBI:15378"/>
        <dbReference type="ChEBI" id="CHEBI:15890"/>
        <dbReference type="ChEBI" id="CHEBI:32544"/>
        <dbReference type="ChEBI" id="CHEBI:57502"/>
        <dbReference type="ChEBI" id="CHEBI:57918"/>
        <dbReference type="EC" id="2.4.2.21"/>
    </reaction>
</comment>
<evidence type="ECO:0000256" key="7">
    <source>
        <dbReference type="ARBA" id="ARBA00022676"/>
    </source>
</evidence>
<dbReference type="KEGG" id="salq:SYNTR_1662"/>
<dbReference type="Gene3D" id="1.10.1610.10">
    <property type="match status" value="1"/>
</dbReference>
<keyword evidence="8 11" id="KW-0808">Transferase</keyword>
<dbReference type="AlphaFoldDB" id="A0A6I6DCC9"/>
<dbReference type="InterPro" id="IPR036087">
    <property type="entry name" value="Nict_dMeBzImd_PRibTrfase_sf"/>
</dbReference>
<dbReference type="OrthoDB" id="9781491at2"/>
<dbReference type="PANTHER" id="PTHR43463:SF1">
    <property type="entry name" value="NICOTINATE-NUCLEOTIDE--DIMETHYLBENZIMIDAZOLE PHOSPHORIBOSYLTRANSFERASE"/>
    <property type="match status" value="1"/>
</dbReference>
<dbReference type="CDD" id="cd02439">
    <property type="entry name" value="DMB-PRT_CobT"/>
    <property type="match status" value="1"/>
</dbReference>
<dbReference type="InterPro" id="IPR003200">
    <property type="entry name" value="Nict_dMeBzImd_PRibTrfase"/>
</dbReference>
<organism evidence="12 13">
    <name type="scientific">Candidatus Syntrophocurvum alkaliphilum</name>
    <dbReference type="NCBI Taxonomy" id="2293317"/>
    <lineage>
        <taxon>Bacteria</taxon>
        <taxon>Bacillati</taxon>
        <taxon>Bacillota</taxon>
        <taxon>Clostridia</taxon>
        <taxon>Eubacteriales</taxon>
        <taxon>Syntrophomonadaceae</taxon>
        <taxon>Candidatus Syntrophocurvum</taxon>
    </lineage>
</organism>
<sequence>MELLKSTLFKIHRVKSDSGIRAKEHLDNLTKPPGSLGVLEEIIIQLASVQENHKPKLGKKTVMIMAADHGVVEEGVSAFPQEVTAQMLQNFANEGAAINVFSKHAGFDIAIADIGVATDTSMIPKIKQHKIASGTKNMTREPAMSKEEAIEAIEIGIKLVNDEIDNGSTLIATGEMGIGNTTASSAILACVSENDLDEITGRGTGVNNESFTLKKNSIKKAIELNKPNKLDPLDIVSKVGGLEIAALTGVILGAIARKTPVIIDGFISSAAALLAVQFNAYCRDYLFASHLSQEPGHRVMLDFMELKPMLYLDLRLGEGTGAVLATNQLEAAIKIVHEMATFDEAGISS</sequence>
<dbReference type="EMBL" id="CP046457">
    <property type="protein sequence ID" value="QGU00256.1"/>
    <property type="molecule type" value="Genomic_DNA"/>
</dbReference>
<dbReference type="FunFam" id="3.40.50.10210:FF:000001">
    <property type="entry name" value="Nicotinate-nucleotide--dimethylbenzimidazole phosphoribosyltransferase"/>
    <property type="match status" value="1"/>
</dbReference>
<protein>
    <recommendedName>
        <fullName evidence="5 11">Nicotinate-nucleotide--dimethylbenzimidazole phosphoribosyltransferase</fullName>
        <shortName evidence="11">NN:DBI PRT</shortName>
        <ecNumber evidence="4 11">2.4.2.21</ecNumber>
    </recommendedName>
    <alternativeName>
        <fullName evidence="9 11">N(1)-alpha-phosphoribosyltransferase</fullName>
    </alternativeName>
</protein>
<gene>
    <name evidence="11" type="primary">cobT</name>
    <name evidence="12" type="ORF">SYNTR_1662</name>
</gene>
<dbReference type="PANTHER" id="PTHR43463">
    <property type="entry name" value="NICOTINATE-NUCLEOTIDE--DIMETHYLBENZIMIDAZOLE PHOSPHORIBOSYLTRANSFERASE"/>
    <property type="match status" value="1"/>
</dbReference>